<dbReference type="Gene3D" id="3.80.10.10">
    <property type="entry name" value="Ribonuclease Inhibitor"/>
    <property type="match status" value="1"/>
</dbReference>
<dbReference type="Proteomes" id="UP000807716">
    <property type="component" value="Unassembled WGS sequence"/>
</dbReference>
<keyword evidence="2" id="KW-1185">Reference proteome</keyword>
<dbReference type="InterPro" id="IPR032675">
    <property type="entry name" value="LRR_dom_sf"/>
</dbReference>
<dbReference type="SUPFAM" id="SSF52047">
    <property type="entry name" value="RNI-like"/>
    <property type="match status" value="1"/>
</dbReference>
<sequence length="544" mass="62310">MDYLSLIKTIQYNSDCFGPQSALDSQWSTCGERLPSWISLRSLPLYSSRVEDMLSIRSLQIITLDFPCKDVGSWTTTEKEEVKFDLTIVSSFVSQWSAAYAKLPQESRTPVDIQLFLLAAEYEWWRCEPFASELRAIYLQMLVSRKRYLNTFSTNEWARFALAPESFDFSRVRSIIGFKMFDDFGWCQAWPEQGRAKVLQACRSLQKLELECWPEQDESVFQWAVQERQGVAAAVTTSPLNSRGSKPLGQPFGGLVPLSELKLELRNVVPSWQDAVFAFGTTLRWLTIDDYYHHNEVDLCVFHDMPVLRYLSLSFQLIKAVVTPFSGCPRLTEIYLQSSGRRHKGQDAFGRWDLAQVHVLSLQGNVCHQFNHSTLKDMPMLDTLIMSKVIEGASGRHGGSCTWDRSSWGPFPRLKTLELSGTMARTFCWSMLEQCPAVDNLLLDVADMRTNRHTIQRVKFHPFGQQPDFAHERSTSPLAVYPALRILTLDGYSISNAVLFDQLPRVAPNLTSLALYSRNPLGYAKLRKLWSKFKFMKDLDHKLI</sequence>
<evidence type="ECO:0000313" key="2">
    <source>
        <dbReference type="Proteomes" id="UP000807716"/>
    </source>
</evidence>
<proteinExistence type="predicted"/>
<comment type="caution">
    <text evidence="1">The sequence shown here is derived from an EMBL/GenBank/DDBJ whole genome shotgun (WGS) entry which is preliminary data.</text>
</comment>
<reference evidence="1" key="1">
    <citation type="journal article" date="2020" name="Fungal Divers.">
        <title>Resolving the Mortierellaceae phylogeny through synthesis of multi-gene phylogenetics and phylogenomics.</title>
        <authorList>
            <person name="Vandepol N."/>
            <person name="Liber J."/>
            <person name="Desiro A."/>
            <person name="Na H."/>
            <person name="Kennedy M."/>
            <person name="Barry K."/>
            <person name="Grigoriev I.V."/>
            <person name="Miller A.N."/>
            <person name="O'Donnell K."/>
            <person name="Stajich J.E."/>
            <person name="Bonito G."/>
        </authorList>
    </citation>
    <scope>NUCLEOTIDE SEQUENCE</scope>
    <source>
        <strain evidence="1">BC1065</strain>
    </source>
</reference>
<evidence type="ECO:0000313" key="1">
    <source>
        <dbReference type="EMBL" id="KAG0259316.1"/>
    </source>
</evidence>
<organism evidence="1 2">
    <name type="scientific">Actinomortierella ambigua</name>
    <dbReference type="NCBI Taxonomy" id="1343610"/>
    <lineage>
        <taxon>Eukaryota</taxon>
        <taxon>Fungi</taxon>
        <taxon>Fungi incertae sedis</taxon>
        <taxon>Mucoromycota</taxon>
        <taxon>Mortierellomycotina</taxon>
        <taxon>Mortierellomycetes</taxon>
        <taxon>Mortierellales</taxon>
        <taxon>Mortierellaceae</taxon>
        <taxon>Actinomortierella</taxon>
    </lineage>
</organism>
<protein>
    <submittedName>
        <fullName evidence="1">Uncharacterized protein</fullName>
    </submittedName>
</protein>
<dbReference type="AlphaFoldDB" id="A0A9P6Q2Q2"/>
<dbReference type="OrthoDB" id="2423301at2759"/>
<dbReference type="EMBL" id="JAAAJB010000289">
    <property type="protein sequence ID" value="KAG0259316.1"/>
    <property type="molecule type" value="Genomic_DNA"/>
</dbReference>
<gene>
    <name evidence="1" type="ORF">DFQ27_004119</name>
</gene>
<accession>A0A9P6Q2Q2</accession>
<name>A0A9P6Q2Q2_9FUNG</name>